<dbReference type="SUPFAM" id="SSF53822">
    <property type="entry name" value="Periplasmic binding protein-like I"/>
    <property type="match status" value="1"/>
</dbReference>
<evidence type="ECO:0000313" key="5">
    <source>
        <dbReference type="EMBL" id="WXK92960.1"/>
    </source>
</evidence>
<dbReference type="InterPro" id="IPR028082">
    <property type="entry name" value="Peripla_BP_I"/>
</dbReference>
<dbReference type="PRINTS" id="PR00036">
    <property type="entry name" value="HTHLACI"/>
</dbReference>
<keyword evidence="1" id="KW-0805">Transcription regulation</keyword>
<dbReference type="InterPro" id="IPR046335">
    <property type="entry name" value="LacI/GalR-like_sensor"/>
</dbReference>
<proteinExistence type="predicted"/>
<name>A0ABZ2RA14_9MICC</name>
<evidence type="ECO:0000259" key="4">
    <source>
        <dbReference type="PROSITE" id="PS50932"/>
    </source>
</evidence>
<organism evidence="5 6">
    <name type="scientific">Pseudarthrobacter quantipunctorum</name>
    <dbReference type="NCBI Taxonomy" id="3128980"/>
    <lineage>
        <taxon>Bacteria</taxon>
        <taxon>Bacillati</taxon>
        <taxon>Actinomycetota</taxon>
        <taxon>Actinomycetes</taxon>
        <taxon>Micrococcales</taxon>
        <taxon>Micrococcaceae</taxon>
        <taxon>Pseudarthrobacter</taxon>
    </lineage>
</organism>
<dbReference type="Proteomes" id="UP001623384">
    <property type="component" value="Chromosome"/>
</dbReference>
<dbReference type="CDD" id="cd06267">
    <property type="entry name" value="PBP1_LacI_sugar_binding-like"/>
    <property type="match status" value="1"/>
</dbReference>
<dbReference type="CDD" id="cd01392">
    <property type="entry name" value="HTH_LacI"/>
    <property type="match status" value="1"/>
</dbReference>
<dbReference type="Gene3D" id="3.40.50.2300">
    <property type="match status" value="2"/>
</dbReference>
<dbReference type="SMART" id="SM00354">
    <property type="entry name" value="HTH_LACI"/>
    <property type="match status" value="1"/>
</dbReference>
<evidence type="ECO:0000313" key="6">
    <source>
        <dbReference type="Proteomes" id="UP001623384"/>
    </source>
</evidence>
<dbReference type="PANTHER" id="PTHR30146:SF109">
    <property type="entry name" value="HTH-TYPE TRANSCRIPTIONAL REGULATOR GALS"/>
    <property type="match status" value="1"/>
</dbReference>
<keyword evidence="3" id="KW-0804">Transcription</keyword>
<reference evidence="5 6" key="1">
    <citation type="submission" date="2024-03" db="EMBL/GenBank/DDBJ databases">
        <title>Rhodococcus navarretei sp. nov. and Pseudarthrobacter quantumdoti sp. nov., two new species with the ability to biosynthesize Quantum Dots isolated from soil samples at Union Glacier, Antarctica.</title>
        <authorList>
            <person name="Vargas M."/>
        </authorList>
    </citation>
    <scope>NUCLEOTIDE SEQUENCE [LARGE SCALE GENOMIC DNA]</scope>
    <source>
        <strain evidence="5 6">RC-2-3</strain>
    </source>
</reference>
<dbReference type="PROSITE" id="PS00356">
    <property type="entry name" value="HTH_LACI_1"/>
    <property type="match status" value="1"/>
</dbReference>
<dbReference type="RefSeq" id="WP_406635008.1">
    <property type="nucleotide sequence ID" value="NZ_CP148033.1"/>
</dbReference>
<evidence type="ECO:0000256" key="1">
    <source>
        <dbReference type="ARBA" id="ARBA00023015"/>
    </source>
</evidence>
<gene>
    <name evidence="5" type="ORF">WHH00_18180</name>
</gene>
<dbReference type="Pfam" id="PF13377">
    <property type="entry name" value="Peripla_BP_3"/>
    <property type="match status" value="1"/>
</dbReference>
<dbReference type="PROSITE" id="PS50932">
    <property type="entry name" value="HTH_LACI_2"/>
    <property type="match status" value="1"/>
</dbReference>
<keyword evidence="6" id="KW-1185">Reference proteome</keyword>
<keyword evidence="2 5" id="KW-0238">DNA-binding</keyword>
<dbReference type="SUPFAM" id="SSF47413">
    <property type="entry name" value="lambda repressor-like DNA-binding domains"/>
    <property type="match status" value="1"/>
</dbReference>
<dbReference type="Gene3D" id="1.10.260.40">
    <property type="entry name" value="lambda repressor-like DNA-binding domains"/>
    <property type="match status" value="1"/>
</dbReference>
<accession>A0ABZ2RA14</accession>
<evidence type="ECO:0000256" key="3">
    <source>
        <dbReference type="ARBA" id="ARBA00023163"/>
    </source>
</evidence>
<protein>
    <submittedName>
        <fullName evidence="5">LacI family DNA-binding transcriptional regulator</fullName>
    </submittedName>
</protein>
<evidence type="ECO:0000256" key="2">
    <source>
        <dbReference type="ARBA" id="ARBA00023125"/>
    </source>
</evidence>
<dbReference type="EMBL" id="CP148033">
    <property type="protein sequence ID" value="WXK92960.1"/>
    <property type="molecule type" value="Genomic_DNA"/>
</dbReference>
<dbReference type="InterPro" id="IPR010982">
    <property type="entry name" value="Lambda_DNA-bd_dom_sf"/>
</dbReference>
<dbReference type="PANTHER" id="PTHR30146">
    <property type="entry name" value="LACI-RELATED TRANSCRIPTIONAL REPRESSOR"/>
    <property type="match status" value="1"/>
</dbReference>
<dbReference type="InterPro" id="IPR000843">
    <property type="entry name" value="HTH_LacI"/>
</dbReference>
<dbReference type="GO" id="GO:0003677">
    <property type="term" value="F:DNA binding"/>
    <property type="evidence" value="ECO:0007669"/>
    <property type="project" value="UniProtKB-KW"/>
</dbReference>
<feature type="domain" description="HTH lacI-type" evidence="4">
    <location>
        <begin position="3"/>
        <end position="57"/>
    </location>
</feature>
<sequence>MAATLHDVARVAGVSFKTVSNVINNHPHVRDTTRAKVEKAIAELGYRPNLTARSLRSGHTGAITLALPQLSLPYFAELADAVIEAAAKHGLVVLVEQTGADRKRELEVMASPRLKMSDGLIFSPLALGQEDAGLIKADVPVVLLGERIFGSSSDHVTMQNVTAARAATEHLLDLGKKRIAVVGAHEGEVIGSAGLRLRGYKEALEGRGIPYDDGIVAYVVDWHRSNGAAAMHDLLDRGASFDAVFGLNDTLAQGAVRVLQEAGYRVPDDVAVIGFDDLDETRYTLPTLSTVDPGRTEIAETAIRMLMERIKDPDGMPPREVETAFRVVPRESTVGAGRGSARPT</sequence>
<dbReference type="Pfam" id="PF00356">
    <property type="entry name" value="LacI"/>
    <property type="match status" value="1"/>
</dbReference>